<accession>A0A4S4FQ61</accession>
<feature type="transmembrane region" description="Helical" evidence="7">
    <location>
        <begin position="318"/>
        <end position="345"/>
    </location>
</feature>
<evidence type="ECO:0000259" key="8">
    <source>
        <dbReference type="Pfam" id="PF02687"/>
    </source>
</evidence>
<keyword evidence="2" id="KW-1003">Cell membrane</keyword>
<dbReference type="AlphaFoldDB" id="A0A4S4FQ61"/>
<protein>
    <submittedName>
        <fullName evidence="10">FtsX-like permease family protein</fullName>
    </submittedName>
</protein>
<feature type="domain" description="ABC3 transporter permease C-terminal" evidence="8">
    <location>
        <begin position="278"/>
        <end position="393"/>
    </location>
</feature>
<dbReference type="PANTHER" id="PTHR30572">
    <property type="entry name" value="MEMBRANE COMPONENT OF TRANSPORTER-RELATED"/>
    <property type="match status" value="1"/>
</dbReference>
<keyword evidence="11" id="KW-1185">Reference proteome</keyword>
<dbReference type="Pfam" id="PF12704">
    <property type="entry name" value="MacB_PCD"/>
    <property type="match status" value="1"/>
</dbReference>
<evidence type="ECO:0000256" key="6">
    <source>
        <dbReference type="ARBA" id="ARBA00038076"/>
    </source>
</evidence>
<comment type="subcellular location">
    <subcellularLocation>
        <location evidence="1">Cell membrane</location>
        <topology evidence="1">Multi-pass membrane protein</topology>
    </subcellularLocation>
</comment>
<evidence type="ECO:0000256" key="4">
    <source>
        <dbReference type="ARBA" id="ARBA00022989"/>
    </source>
</evidence>
<keyword evidence="4 7" id="KW-1133">Transmembrane helix</keyword>
<dbReference type="InterPro" id="IPR025857">
    <property type="entry name" value="MacB_PCD"/>
</dbReference>
<feature type="transmembrane region" description="Helical" evidence="7">
    <location>
        <begin position="22"/>
        <end position="46"/>
    </location>
</feature>
<gene>
    <name evidence="10" type="ORF">E6C64_04515</name>
</gene>
<name>A0A4S4FQ61_9MICO</name>
<evidence type="ECO:0000256" key="2">
    <source>
        <dbReference type="ARBA" id="ARBA00022475"/>
    </source>
</evidence>
<comment type="similarity">
    <text evidence="6">Belongs to the ABC-4 integral membrane protein family.</text>
</comment>
<evidence type="ECO:0000256" key="1">
    <source>
        <dbReference type="ARBA" id="ARBA00004651"/>
    </source>
</evidence>
<dbReference type="InterPro" id="IPR050250">
    <property type="entry name" value="Macrolide_Exporter_MacB"/>
</dbReference>
<organism evidence="10 11">
    <name type="scientific">Naasia lichenicola</name>
    <dbReference type="NCBI Taxonomy" id="2565933"/>
    <lineage>
        <taxon>Bacteria</taxon>
        <taxon>Bacillati</taxon>
        <taxon>Actinomycetota</taxon>
        <taxon>Actinomycetes</taxon>
        <taxon>Micrococcales</taxon>
        <taxon>Microbacteriaceae</taxon>
        <taxon>Naasia</taxon>
    </lineage>
</organism>
<keyword evidence="3 7" id="KW-0812">Transmembrane</keyword>
<evidence type="ECO:0000313" key="10">
    <source>
        <dbReference type="EMBL" id="THG32421.1"/>
    </source>
</evidence>
<evidence type="ECO:0000256" key="5">
    <source>
        <dbReference type="ARBA" id="ARBA00023136"/>
    </source>
</evidence>
<dbReference type="OrthoDB" id="3510103at2"/>
<feature type="domain" description="MacB-like periplasmic core" evidence="9">
    <location>
        <begin position="23"/>
        <end position="206"/>
    </location>
</feature>
<evidence type="ECO:0000313" key="11">
    <source>
        <dbReference type="Proteomes" id="UP000309133"/>
    </source>
</evidence>
<dbReference type="Pfam" id="PF02687">
    <property type="entry name" value="FtsX"/>
    <property type="match status" value="1"/>
</dbReference>
<dbReference type="PANTHER" id="PTHR30572:SF4">
    <property type="entry name" value="ABC TRANSPORTER PERMEASE YTRF"/>
    <property type="match status" value="1"/>
</dbReference>
<keyword evidence="5 7" id="KW-0472">Membrane</keyword>
<evidence type="ECO:0000256" key="3">
    <source>
        <dbReference type="ARBA" id="ARBA00022692"/>
    </source>
</evidence>
<feature type="transmembrane region" description="Helical" evidence="7">
    <location>
        <begin position="273"/>
        <end position="298"/>
    </location>
</feature>
<dbReference type="EMBL" id="SSSM01000002">
    <property type="protein sequence ID" value="THG32421.1"/>
    <property type="molecule type" value="Genomic_DNA"/>
</dbReference>
<reference evidence="10 11" key="1">
    <citation type="submission" date="2019-04" db="EMBL/GenBank/DDBJ databases">
        <authorList>
            <person name="Jiang L."/>
        </authorList>
    </citation>
    <scope>NUCLEOTIDE SEQUENCE [LARGE SCALE GENOMIC DNA]</scope>
    <source>
        <strain evidence="10 11">YIM 131853</strain>
    </source>
</reference>
<comment type="caution">
    <text evidence="10">The sequence shown here is derived from an EMBL/GenBank/DDBJ whole genome shotgun (WGS) entry which is preliminary data.</text>
</comment>
<dbReference type="Proteomes" id="UP000309133">
    <property type="component" value="Unassembled WGS sequence"/>
</dbReference>
<evidence type="ECO:0000259" key="9">
    <source>
        <dbReference type="Pfam" id="PF12704"/>
    </source>
</evidence>
<dbReference type="GO" id="GO:0022857">
    <property type="term" value="F:transmembrane transporter activity"/>
    <property type="evidence" value="ECO:0007669"/>
    <property type="project" value="TreeGrafter"/>
</dbReference>
<feature type="transmembrane region" description="Helical" evidence="7">
    <location>
        <begin position="368"/>
        <end position="392"/>
    </location>
</feature>
<dbReference type="GO" id="GO:0005886">
    <property type="term" value="C:plasma membrane"/>
    <property type="evidence" value="ECO:0007669"/>
    <property type="project" value="UniProtKB-SubCell"/>
</dbReference>
<dbReference type="InterPro" id="IPR003838">
    <property type="entry name" value="ABC3_permease_C"/>
</dbReference>
<evidence type="ECO:0000256" key="7">
    <source>
        <dbReference type="SAM" id="Phobius"/>
    </source>
</evidence>
<sequence length="402" mass="42553">MTNLVGAVSEAWSELRVHRGRVLLSLIGVGVAVAALTAVVAAGGIAEQTLREQSEQQGGRAATMSISAFTDDGSVIDATALRGAFDEAVDRYGVDYASEHGYTSQIVRFVDGKQSVQVQTVDVPFAEMHRIKLVSGHWFTESDETRLAPALVVNERFWERIGKPDLRTHPTVVLPGRQDTTAVVVGVVPSYTYEVDPSMYMLADQAALLAEPGAAEQYGPPQFEAWLPPDVSDQLGTRIADDMGAQLGDGVQVQSYRQDFAEQNAQSLAQVQLIVGGIALLVLLLGALGLVNIALVTVRTRIREIGIRRTFGATAGRVFFAVMMESVVATVAAGVVGVMLAILLIKNPITEGFISQGVADVPAFPTSAAFVGLAAATAVGALAGLIPALVAVRVKVIDALRY</sequence>
<proteinExistence type="inferred from homology"/>